<protein>
    <submittedName>
        <fullName evidence="1">Uncharacterized protein</fullName>
    </submittedName>
</protein>
<evidence type="ECO:0000313" key="2">
    <source>
        <dbReference type="Proteomes" id="UP000017908"/>
    </source>
</evidence>
<dbReference type="EMBL" id="CBKE010000183">
    <property type="protein sequence ID" value="CDF04994.1"/>
    <property type="molecule type" value="Genomic_DNA"/>
</dbReference>
<dbReference type="AlphaFoldDB" id="R7MUZ0"/>
<dbReference type="Proteomes" id="UP000017908">
    <property type="component" value="Unassembled WGS sequence"/>
</dbReference>
<name>R7MUZ0_MEGEL</name>
<gene>
    <name evidence="1" type="ORF">BN715_01286</name>
</gene>
<evidence type="ECO:0000313" key="1">
    <source>
        <dbReference type="EMBL" id="CDF04994.1"/>
    </source>
</evidence>
<proteinExistence type="predicted"/>
<accession>R7MUZ0</accession>
<reference evidence="1" key="1">
    <citation type="submission" date="2012-11" db="EMBL/GenBank/DDBJ databases">
        <title>Dependencies among metagenomic species, viruses, plasmids and units of genetic variation.</title>
        <authorList>
            <person name="Nielsen H.B."/>
            <person name="Almeida M."/>
            <person name="Juncker A.S."/>
            <person name="Rasmussen S."/>
            <person name="Li J."/>
            <person name="Sunagawa S."/>
            <person name="Plichta D."/>
            <person name="Gautier L."/>
            <person name="Le Chatelier E."/>
            <person name="Peletier E."/>
            <person name="Bonde I."/>
            <person name="Nielsen T."/>
            <person name="Manichanh C."/>
            <person name="Arumugam M."/>
            <person name="Batto J."/>
            <person name="Santos M.B.Q.D."/>
            <person name="Blom N."/>
            <person name="Borruel N."/>
            <person name="Burgdorf K.S."/>
            <person name="Boumezbeur F."/>
            <person name="Casellas F."/>
            <person name="Dore J."/>
            <person name="Guarner F."/>
            <person name="Hansen T."/>
            <person name="Hildebrand F."/>
            <person name="Kaas R.S."/>
            <person name="Kennedy S."/>
            <person name="Kristiansen K."/>
            <person name="Kultima J.R."/>
            <person name="Leonard P."/>
            <person name="Levenez F."/>
            <person name="Lund O."/>
            <person name="Moumen B."/>
            <person name="Le Paslier D."/>
            <person name="Pons N."/>
            <person name="Pedersen O."/>
            <person name="Prifti E."/>
            <person name="Qin J."/>
            <person name="Raes J."/>
            <person name="Tap J."/>
            <person name="Tims S."/>
            <person name="Ussery D.W."/>
            <person name="Yamada T."/>
            <person name="MetaHit consortium"/>
            <person name="Renault P."/>
            <person name="Sicheritz-Ponten T."/>
            <person name="Bork P."/>
            <person name="Wang J."/>
            <person name="Brunak S."/>
            <person name="Ehrlich S.D."/>
        </authorList>
    </citation>
    <scope>NUCLEOTIDE SEQUENCE [LARGE SCALE GENOMIC DNA]</scope>
</reference>
<comment type="caution">
    <text evidence="1">The sequence shown here is derived from an EMBL/GenBank/DDBJ whole genome shotgun (WGS) entry which is preliminary data.</text>
</comment>
<sequence>MARAFNHDLDVMGPGAFGQFAEGNEFFNLCGIGSVMGTTRTTSVAEAQGDVIFFTDVEETVVVFVERVFLIVHFHPGEEQRAAAGNDVGQARVVFDALSRLAIHAAVDGHEVDAVFCVLFDDGEKFIDGNVFQVLFQHADSIVHGDRADHGRRHLDQFTAKFTGLAEVGQVHDGFGFHIDGILDFLQFFFMVVVFRRNAEVDVNLGAAVLADGFRRQTGVDFVGRNGDFAAGDEGHEFFDRHVFLFSDDLHLRRDDAFAGSIHLCCVIHY</sequence>
<organism evidence="1 2">
    <name type="scientific">Megasphaera elsdenii CAG:570</name>
    <dbReference type="NCBI Taxonomy" id="1263087"/>
    <lineage>
        <taxon>Bacteria</taxon>
        <taxon>Bacillati</taxon>
        <taxon>Bacillota</taxon>
        <taxon>Negativicutes</taxon>
        <taxon>Veillonellales</taxon>
        <taxon>Veillonellaceae</taxon>
        <taxon>Megasphaera</taxon>
    </lineage>
</organism>